<dbReference type="PANTHER" id="PTHR44688">
    <property type="entry name" value="DNA-BINDING TRANSCRIPTIONAL ACTIVATOR DEVR_DOSR"/>
    <property type="match status" value="1"/>
</dbReference>
<evidence type="ECO:0000256" key="2">
    <source>
        <dbReference type="ARBA" id="ARBA00023125"/>
    </source>
</evidence>
<name>A0A4U9US88_SERFO</name>
<dbReference type="GO" id="GO:0003677">
    <property type="term" value="F:DNA binding"/>
    <property type="evidence" value="ECO:0007669"/>
    <property type="project" value="UniProtKB-KW"/>
</dbReference>
<accession>A0A4U9US88</accession>
<dbReference type="EMBL" id="CABEEZ010000072">
    <property type="protein sequence ID" value="VTR32784.1"/>
    <property type="molecule type" value="Genomic_DNA"/>
</dbReference>
<dbReference type="InterPro" id="IPR036388">
    <property type="entry name" value="WH-like_DNA-bd_sf"/>
</dbReference>
<keyword evidence="3" id="KW-0010">Activator</keyword>
<dbReference type="SUPFAM" id="SSF46894">
    <property type="entry name" value="C-terminal effector domain of the bipartite response regulators"/>
    <property type="match status" value="1"/>
</dbReference>
<evidence type="ECO:0000256" key="3">
    <source>
        <dbReference type="ARBA" id="ARBA00023159"/>
    </source>
</evidence>
<dbReference type="PROSITE" id="PS50043">
    <property type="entry name" value="HTH_LUXR_2"/>
    <property type="match status" value="1"/>
</dbReference>
<sequence length="73" mass="8290">MVSRTTNYKLTRREAEVIRLYVSGMSVNDIASQLKRTKQTISSQKTSAMRKLQISRDADLFRFAFETGLTSVG</sequence>
<dbReference type="Pfam" id="PF00196">
    <property type="entry name" value="GerE"/>
    <property type="match status" value="1"/>
</dbReference>
<evidence type="ECO:0000256" key="4">
    <source>
        <dbReference type="ARBA" id="ARBA00023163"/>
    </source>
</evidence>
<dbReference type="SMART" id="SM00421">
    <property type="entry name" value="HTH_LUXR"/>
    <property type="match status" value="1"/>
</dbReference>
<reference evidence="6" key="1">
    <citation type="submission" date="2019-05" db="EMBL/GenBank/DDBJ databases">
        <authorList>
            <consortium name="Pathogen Informatics"/>
        </authorList>
    </citation>
    <scope>NUCLEOTIDE SEQUENCE [LARGE SCALE GENOMIC DNA]</scope>
    <source>
        <strain evidence="6">NCTC12965</strain>
    </source>
</reference>
<keyword evidence="4" id="KW-0804">Transcription</keyword>
<keyword evidence="2" id="KW-0238">DNA-binding</keyword>
<dbReference type="GO" id="GO:0006355">
    <property type="term" value="P:regulation of DNA-templated transcription"/>
    <property type="evidence" value="ECO:0007669"/>
    <property type="project" value="InterPro"/>
</dbReference>
<evidence type="ECO:0000256" key="1">
    <source>
        <dbReference type="ARBA" id="ARBA00023015"/>
    </source>
</evidence>
<dbReference type="PROSITE" id="PS00622">
    <property type="entry name" value="HTH_LUXR_1"/>
    <property type="match status" value="1"/>
</dbReference>
<evidence type="ECO:0000313" key="6">
    <source>
        <dbReference type="EMBL" id="VTR32784.1"/>
    </source>
</evidence>
<evidence type="ECO:0000259" key="5">
    <source>
        <dbReference type="PROSITE" id="PS50043"/>
    </source>
</evidence>
<dbReference type="PANTHER" id="PTHR44688:SF16">
    <property type="entry name" value="DNA-BINDING TRANSCRIPTIONAL ACTIVATOR DEVR_DOSR"/>
    <property type="match status" value="1"/>
</dbReference>
<keyword evidence="1" id="KW-0805">Transcription regulation</keyword>
<dbReference type="AlphaFoldDB" id="A0A4U9US88"/>
<organism evidence="6">
    <name type="scientific">Serratia fonticola</name>
    <dbReference type="NCBI Taxonomy" id="47917"/>
    <lineage>
        <taxon>Bacteria</taxon>
        <taxon>Pseudomonadati</taxon>
        <taxon>Pseudomonadota</taxon>
        <taxon>Gammaproteobacteria</taxon>
        <taxon>Enterobacterales</taxon>
        <taxon>Yersiniaceae</taxon>
        <taxon>Serratia</taxon>
    </lineage>
</organism>
<dbReference type="InterPro" id="IPR000792">
    <property type="entry name" value="Tscrpt_reg_LuxR_C"/>
</dbReference>
<gene>
    <name evidence="6" type="primary">rcsB_3</name>
    <name evidence="6" type="ORF">NCTC12965_03402</name>
</gene>
<dbReference type="PRINTS" id="PR00038">
    <property type="entry name" value="HTHLUXR"/>
</dbReference>
<protein>
    <submittedName>
        <fullName evidence="6">Capsular synthesis regulator component B</fullName>
    </submittedName>
</protein>
<proteinExistence type="predicted"/>
<feature type="domain" description="HTH luxR-type" evidence="5">
    <location>
        <begin position="3"/>
        <end position="68"/>
    </location>
</feature>
<dbReference type="InterPro" id="IPR016032">
    <property type="entry name" value="Sig_transdc_resp-reg_C-effctor"/>
</dbReference>
<dbReference type="CDD" id="cd06170">
    <property type="entry name" value="LuxR_C_like"/>
    <property type="match status" value="1"/>
</dbReference>
<dbReference type="Gene3D" id="1.10.10.10">
    <property type="entry name" value="Winged helix-like DNA-binding domain superfamily/Winged helix DNA-binding domain"/>
    <property type="match status" value="1"/>
</dbReference>